<organism evidence="2 3">
    <name type="scientific">Hymenobacter defluvii</name>
    <dbReference type="NCBI Taxonomy" id="2054411"/>
    <lineage>
        <taxon>Bacteria</taxon>
        <taxon>Pseudomonadati</taxon>
        <taxon>Bacteroidota</taxon>
        <taxon>Cytophagia</taxon>
        <taxon>Cytophagales</taxon>
        <taxon>Hymenobacteraceae</taxon>
        <taxon>Hymenobacter</taxon>
    </lineage>
</organism>
<accession>A0ABS3TIN1</accession>
<dbReference type="EMBL" id="JAGETX010000076">
    <property type="protein sequence ID" value="MBO3273520.1"/>
    <property type="molecule type" value="Genomic_DNA"/>
</dbReference>
<evidence type="ECO:0000313" key="2">
    <source>
        <dbReference type="EMBL" id="MBO3273520.1"/>
    </source>
</evidence>
<dbReference type="SUPFAM" id="SSF53448">
    <property type="entry name" value="Nucleotide-diphospho-sugar transferases"/>
    <property type="match status" value="1"/>
</dbReference>
<dbReference type="Pfam" id="PF00535">
    <property type="entry name" value="Glycos_transf_2"/>
    <property type="match status" value="1"/>
</dbReference>
<dbReference type="InterPro" id="IPR029044">
    <property type="entry name" value="Nucleotide-diphossugar_trans"/>
</dbReference>
<protein>
    <submittedName>
        <fullName evidence="2">Glycosyltransferase</fullName>
    </submittedName>
</protein>
<feature type="domain" description="Glycosyltransferase 2-like" evidence="1">
    <location>
        <begin position="9"/>
        <end position="103"/>
    </location>
</feature>
<dbReference type="Gene3D" id="3.90.550.10">
    <property type="entry name" value="Spore Coat Polysaccharide Biosynthesis Protein SpsA, Chain A"/>
    <property type="match status" value="1"/>
</dbReference>
<feature type="non-terminal residue" evidence="2">
    <location>
        <position position="110"/>
    </location>
</feature>
<reference evidence="2 3" key="1">
    <citation type="submission" date="2021-03" db="EMBL/GenBank/DDBJ databases">
        <authorList>
            <person name="Kim M.K."/>
        </authorList>
    </citation>
    <scope>NUCLEOTIDE SEQUENCE [LARGE SCALE GENOMIC DNA]</scope>
    <source>
        <strain evidence="2 3">BT507</strain>
    </source>
</reference>
<dbReference type="Proteomes" id="UP000670527">
    <property type="component" value="Unassembled WGS sequence"/>
</dbReference>
<sequence length="110" mass="12206">MASFPAVTLLITHYNRSKSLERLLGAFKALGVMFGDIIVSDDNSKGLHVQAIEHLQTRYSFKLITAPVNRGLGNNLNKGQDAVATPYTLYVQEDFVPTHKFLSGFEEAYS</sequence>
<evidence type="ECO:0000259" key="1">
    <source>
        <dbReference type="Pfam" id="PF00535"/>
    </source>
</evidence>
<proteinExistence type="predicted"/>
<evidence type="ECO:0000313" key="3">
    <source>
        <dbReference type="Proteomes" id="UP000670527"/>
    </source>
</evidence>
<dbReference type="RefSeq" id="WP_208309626.1">
    <property type="nucleotide sequence ID" value="NZ_JAGETX010000076.1"/>
</dbReference>
<comment type="caution">
    <text evidence="2">The sequence shown here is derived from an EMBL/GenBank/DDBJ whole genome shotgun (WGS) entry which is preliminary data.</text>
</comment>
<keyword evidence="3" id="KW-1185">Reference proteome</keyword>
<dbReference type="InterPro" id="IPR001173">
    <property type="entry name" value="Glyco_trans_2-like"/>
</dbReference>
<gene>
    <name evidence="2" type="ORF">J4D97_22960</name>
</gene>
<name>A0ABS3TIN1_9BACT</name>